<accession>A0ABS7Z852</accession>
<reference evidence="6" key="1">
    <citation type="submission" date="2020-10" db="EMBL/GenBank/DDBJ databases">
        <authorList>
            <person name="Lu T."/>
            <person name="Wang Q."/>
            <person name="Han X."/>
        </authorList>
    </citation>
    <scope>NUCLEOTIDE SEQUENCE</scope>
    <source>
        <strain evidence="6">WQ 366</strain>
    </source>
</reference>
<keyword evidence="1" id="KW-0547">Nucleotide-binding</keyword>
<keyword evidence="3" id="KW-0648">Protein biosynthesis</keyword>
<keyword evidence="2" id="KW-0251">Elongation factor</keyword>
<evidence type="ECO:0000313" key="7">
    <source>
        <dbReference type="Proteomes" id="UP001165302"/>
    </source>
</evidence>
<dbReference type="RefSeq" id="WP_225554734.1">
    <property type="nucleotide sequence ID" value="NZ_JADEYP010000032.1"/>
</dbReference>
<dbReference type="Proteomes" id="UP001165302">
    <property type="component" value="Unassembled WGS sequence"/>
</dbReference>
<name>A0ABS7Z852_9SPHI</name>
<dbReference type="Pfam" id="PF03143">
    <property type="entry name" value="GTP_EFTU_D3"/>
    <property type="match status" value="1"/>
</dbReference>
<protein>
    <recommendedName>
        <fullName evidence="5">Translation elongation factor EFTu/EF1A C-terminal domain-containing protein</fullName>
    </recommendedName>
</protein>
<organism evidence="6 7">
    <name type="scientific">Sphingobacterium bovistauri</name>
    <dbReference type="NCBI Taxonomy" id="2781959"/>
    <lineage>
        <taxon>Bacteria</taxon>
        <taxon>Pseudomonadati</taxon>
        <taxon>Bacteroidota</taxon>
        <taxon>Sphingobacteriia</taxon>
        <taxon>Sphingobacteriales</taxon>
        <taxon>Sphingobacteriaceae</taxon>
        <taxon>Sphingobacterium</taxon>
    </lineage>
</organism>
<dbReference type="InterPro" id="IPR004160">
    <property type="entry name" value="Transl_elong_EFTu/EF1A_C"/>
</dbReference>
<evidence type="ECO:0000313" key="6">
    <source>
        <dbReference type="EMBL" id="MCA5006373.1"/>
    </source>
</evidence>
<dbReference type="EMBL" id="JADEYP010000032">
    <property type="protein sequence ID" value="MCA5006373.1"/>
    <property type="molecule type" value="Genomic_DNA"/>
</dbReference>
<evidence type="ECO:0000256" key="4">
    <source>
        <dbReference type="ARBA" id="ARBA00023134"/>
    </source>
</evidence>
<dbReference type="InterPro" id="IPR009001">
    <property type="entry name" value="Transl_elong_EF1A/Init_IF2_C"/>
</dbReference>
<evidence type="ECO:0000256" key="1">
    <source>
        <dbReference type="ARBA" id="ARBA00022741"/>
    </source>
</evidence>
<dbReference type="SUPFAM" id="SSF50465">
    <property type="entry name" value="EF-Tu/eEF-1alpha/eIF2-gamma C-terminal domain"/>
    <property type="match status" value="1"/>
</dbReference>
<feature type="domain" description="Translation elongation factor EFTu/EF1A C-terminal" evidence="5">
    <location>
        <begin position="12"/>
        <end position="103"/>
    </location>
</feature>
<gene>
    <name evidence="6" type="ORF">IPZ78_14590</name>
</gene>
<evidence type="ECO:0000256" key="3">
    <source>
        <dbReference type="ARBA" id="ARBA00022917"/>
    </source>
</evidence>
<comment type="caution">
    <text evidence="6">The sequence shown here is derived from an EMBL/GenBank/DDBJ whole genome shotgun (WGS) entry which is preliminary data.</text>
</comment>
<sequence>MLNQKIKLSNPELEGEIYYLTEQEGGRKGYINSGYRGQFFYKGKDWDAPQEFIDKEICNPGETVKVKIRTLSPHFHVGQFLEGQYFEAREGFKTVGRGKITKILRSDFNYWNYESFFMNLPVECKPYDFQNIGGFIADFEYGLSKIHGIKKIKFTKSLSNKNQMLNVECILKDNKIQARPFIDEICKSWEDEIQFKNSFYKTDLKQNENNFKFELIFATYHSMYLTGKIIVNATEK</sequence>
<keyword evidence="7" id="KW-1185">Reference proteome</keyword>
<proteinExistence type="predicted"/>
<evidence type="ECO:0000259" key="5">
    <source>
        <dbReference type="Pfam" id="PF03143"/>
    </source>
</evidence>
<evidence type="ECO:0000256" key="2">
    <source>
        <dbReference type="ARBA" id="ARBA00022768"/>
    </source>
</evidence>
<keyword evidence="4" id="KW-0342">GTP-binding</keyword>
<dbReference type="Gene3D" id="2.40.30.10">
    <property type="entry name" value="Translation factors"/>
    <property type="match status" value="1"/>
</dbReference>